<dbReference type="InterPro" id="IPR003961">
    <property type="entry name" value="FN3_dom"/>
</dbReference>
<dbReference type="SUPFAM" id="SSF52540">
    <property type="entry name" value="P-loop containing nucleoside triphosphate hydrolases"/>
    <property type="match status" value="1"/>
</dbReference>
<comment type="caution">
    <text evidence="6">The sequence shown here is derived from an EMBL/GenBank/DDBJ whole genome shotgun (WGS) entry which is preliminary data.</text>
</comment>
<dbReference type="AlphaFoldDB" id="A0AA88XL01"/>
<dbReference type="Pfam" id="PF00041">
    <property type="entry name" value="fn3"/>
    <property type="match status" value="1"/>
</dbReference>
<organism evidence="6 7">
    <name type="scientific">Pinctada imbricata</name>
    <name type="common">Atlantic pearl-oyster</name>
    <name type="synonym">Pinctada martensii</name>
    <dbReference type="NCBI Taxonomy" id="66713"/>
    <lineage>
        <taxon>Eukaryota</taxon>
        <taxon>Metazoa</taxon>
        <taxon>Spiralia</taxon>
        <taxon>Lophotrochozoa</taxon>
        <taxon>Mollusca</taxon>
        <taxon>Bivalvia</taxon>
        <taxon>Autobranchia</taxon>
        <taxon>Pteriomorphia</taxon>
        <taxon>Pterioida</taxon>
        <taxon>Pterioidea</taxon>
        <taxon>Pteriidae</taxon>
        <taxon>Pinctada</taxon>
    </lineage>
</organism>
<dbReference type="InterPro" id="IPR036116">
    <property type="entry name" value="FN3_sf"/>
</dbReference>
<feature type="domain" description="B box-type" evidence="4">
    <location>
        <begin position="8"/>
        <end position="55"/>
    </location>
</feature>
<feature type="compositionally biased region" description="Polar residues" evidence="3">
    <location>
        <begin position="239"/>
        <end position="252"/>
    </location>
</feature>
<evidence type="ECO:0000256" key="1">
    <source>
        <dbReference type="PROSITE-ProRule" id="PRU00024"/>
    </source>
</evidence>
<protein>
    <recommendedName>
        <fullName evidence="8">Fibronectin type-III domain-containing protein</fullName>
    </recommendedName>
</protein>
<dbReference type="CDD" id="cd00063">
    <property type="entry name" value="FN3"/>
    <property type="match status" value="1"/>
</dbReference>
<dbReference type="EMBL" id="VSWD01000011">
    <property type="protein sequence ID" value="KAK3087739.1"/>
    <property type="molecule type" value="Genomic_DNA"/>
</dbReference>
<feature type="domain" description="Fibronectin type-III" evidence="5">
    <location>
        <begin position="424"/>
        <end position="516"/>
    </location>
</feature>
<feature type="domain" description="B box-type" evidence="4">
    <location>
        <begin position="68"/>
        <end position="118"/>
    </location>
</feature>
<keyword evidence="1" id="KW-0862">Zinc</keyword>
<keyword evidence="7" id="KW-1185">Reference proteome</keyword>
<evidence type="ECO:0000256" key="3">
    <source>
        <dbReference type="SAM" id="MobiDB-lite"/>
    </source>
</evidence>
<keyword evidence="1" id="KW-0479">Metal-binding</keyword>
<dbReference type="InterPro" id="IPR027417">
    <property type="entry name" value="P-loop_NTPase"/>
</dbReference>
<dbReference type="Pfam" id="PF00735">
    <property type="entry name" value="Septin"/>
    <property type="match status" value="1"/>
</dbReference>
<accession>A0AA88XL01</accession>
<evidence type="ECO:0000259" key="4">
    <source>
        <dbReference type="PROSITE" id="PS50119"/>
    </source>
</evidence>
<evidence type="ECO:0000256" key="2">
    <source>
        <dbReference type="RuleBase" id="RU004560"/>
    </source>
</evidence>
<dbReference type="InterPro" id="IPR030379">
    <property type="entry name" value="G_SEPTIN_dom"/>
</dbReference>
<feature type="compositionally biased region" description="Basic and acidic residues" evidence="3">
    <location>
        <begin position="268"/>
        <end position="285"/>
    </location>
</feature>
<dbReference type="Proteomes" id="UP001186944">
    <property type="component" value="Unassembled WGS sequence"/>
</dbReference>
<dbReference type="GO" id="GO:0005525">
    <property type="term" value="F:GTP binding"/>
    <property type="evidence" value="ECO:0007669"/>
    <property type="project" value="UniProtKB-KW"/>
</dbReference>
<dbReference type="SUPFAM" id="SSF49265">
    <property type="entry name" value="Fibronectin type III"/>
    <property type="match status" value="1"/>
</dbReference>
<keyword evidence="2" id="KW-0547">Nucleotide-binding</keyword>
<dbReference type="PANTHER" id="PTHR32046">
    <property type="entry name" value="G DOMAIN-CONTAINING PROTEIN"/>
    <property type="match status" value="1"/>
</dbReference>
<feature type="compositionally biased region" description="Basic and acidic residues" evidence="3">
    <location>
        <begin position="304"/>
        <end position="407"/>
    </location>
</feature>
<sequence>MASASCSYKCGLCEELGKDEEATCVCRDCDDYLCDNCRKQHSVIKATKNHDVKDINKKQGDLGQVQEDGVYFCQLCLAVGKDQTATRYCRDCEMYICESCHRQHSSIGATKNHDVKSLSAKPVEDCVLCVVSDIKSAAAYHCKECQFPLCNSCTIKHQHMRSTRNHLITDGSGRPISNIKPEEPTSPVVDSDFLTSSMSDVSLDKKPKQTSWQKAQAPTKKAQKNEPQSTRPKEPLQGQRYQSDDTGQSNRGQPMPAKQMYSRQSPSRRQEATGHEYENGRRDRSPQPYQQSGEGRSPSSTPSRRHESPGHDYDNNRRGTDRRHEASGHDYDNGRRGTDRRHEAPGHDYDNGRRGTDRRHEAPGHDYDNGRRGTDRRHEASGHDYDNGRRGTDRRHEAPGHDYDNGRRNRSPQLYQQVGEVRSSTSKPEIFNITPESVELSWERPSRKGKVDYYEIRYKEISETKWETFSTRDGRCSAIVMGLKCSTKYHFKVRAVYNDEEGPYTDVSSTVETKPSLAKELVGFALKQDRGKPAKYKIPITETAKNRHARTRKCVVGQSSGGKGSPIEKTIMLVGATGAGKSTLLDGMMNYITNVAFNDEFRFTVVDLMEDEKKKAQNQVESQTEWITYYKIHPMTGGRVNFTLNIIDTPGFGDCRGIERDKLLVEQIREFFCTKGESGVDSIDAVCFVTQAPLARLTPTQRYIFDSIMSVFGKDIASNIVIMITFADGNTPPVLAALKAGKVPFREHFVFNNSALFAQETEKFAPMFWDMGRESFRTFFDHLLGMQTRSLSLTAEVLKERKQLEQTVNGLLPQVDRGLNKMEEIKRHRLLLNQHKLEMDANKNFKFKDKRTRDKKIELEAGVHVTNCLHCHQTCHFPCQLPNDDQKAGCAAMASDGYCTVCKNKCYWNNHVNNGYKIEMYEEEYEGTYEELLKKYNVAKNSIDKTKSLLHNMKDEFAKIGTEVHSLITEINRCLNRLKNIALKPDPLNDVQYIEQLIEAEKMNKKPGFQGRIKSLENIKKQAEVTTKVHRGTFNPFVGFDMEDD</sequence>
<dbReference type="Gene3D" id="2.60.40.10">
    <property type="entry name" value="Immunoglobulins"/>
    <property type="match status" value="1"/>
</dbReference>
<feature type="domain" description="B box-type" evidence="4">
    <location>
        <begin position="124"/>
        <end position="171"/>
    </location>
</feature>
<comment type="similarity">
    <text evidence="2">Belongs to the TRAFAC class TrmE-Era-EngA-EngB-Septin-like GTPase superfamily. Septin GTPase family.</text>
</comment>
<keyword evidence="2" id="KW-0342">GTP-binding</keyword>
<dbReference type="Gene3D" id="3.30.160.60">
    <property type="entry name" value="Classic Zinc Finger"/>
    <property type="match status" value="1"/>
</dbReference>
<evidence type="ECO:0000313" key="7">
    <source>
        <dbReference type="Proteomes" id="UP001186944"/>
    </source>
</evidence>
<evidence type="ECO:0000313" key="6">
    <source>
        <dbReference type="EMBL" id="KAK3087739.1"/>
    </source>
</evidence>
<dbReference type="PANTHER" id="PTHR32046:SF14">
    <property type="match status" value="1"/>
</dbReference>
<dbReference type="InterPro" id="IPR013783">
    <property type="entry name" value="Ig-like_fold"/>
</dbReference>
<evidence type="ECO:0008006" key="8">
    <source>
        <dbReference type="Google" id="ProtNLM"/>
    </source>
</evidence>
<proteinExistence type="inferred from homology"/>
<feature type="compositionally biased region" description="Polar residues" evidence="3">
    <location>
        <begin position="287"/>
        <end position="302"/>
    </location>
</feature>
<dbReference type="Gene3D" id="3.40.50.300">
    <property type="entry name" value="P-loop containing nucleotide triphosphate hydrolases"/>
    <property type="match status" value="1"/>
</dbReference>
<dbReference type="PROSITE" id="PS50119">
    <property type="entry name" value="ZF_BBOX"/>
    <property type="match status" value="3"/>
</dbReference>
<reference evidence="6" key="1">
    <citation type="submission" date="2019-08" db="EMBL/GenBank/DDBJ databases">
        <title>The improved chromosome-level genome for the pearl oyster Pinctada fucata martensii using PacBio sequencing and Hi-C.</title>
        <authorList>
            <person name="Zheng Z."/>
        </authorList>
    </citation>
    <scope>NUCLEOTIDE SEQUENCE</scope>
    <source>
        <strain evidence="6">ZZ-2019</strain>
        <tissue evidence="6">Adductor muscle</tissue>
    </source>
</reference>
<dbReference type="SMART" id="SM00336">
    <property type="entry name" value="BBOX"/>
    <property type="match status" value="2"/>
</dbReference>
<dbReference type="CDD" id="cd19757">
    <property type="entry name" value="Bbox1"/>
    <property type="match status" value="2"/>
</dbReference>
<keyword evidence="1" id="KW-0863">Zinc-finger</keyword>
<gene>
    <name evidence="6" type="ORF">FSP39_010009</name>
</gene>
<feature type="region of interest" description="Disordered" evidence="3">
    <location>
        <begin position="166"/>
        <end position="412"/>
    </location>
</feature>
<name>A0AA88XL01_PINIB</name>
<dbReference type="InterPro" id="IPR000315">
    <property type="entry name" value="Znf_B-box"/>
</dbReference>
<dbReference type="GO" id="GO:0008270">
    <property type="term" value="F:zinc ion binding"/>
    <property type="evidence" value="ECO:0007669"/>
    <property type="project" value="UniProtKB-KW"/>
</dbReference>
<dbReference type="SMART" id="SM00060">
    <property type="entry name" value="FN3"/>
    <property type="match status" value="1"/>
</dbReference>
<dbReference type="PROSITE" id="PS50853">
    <property type="entry name" value="FN3"/>
    <property type="match status" value="1"/>
</dbReference>
<evidence type="ECO:0000259" key="5">
    <source>
        <dbReference type="PROSITE" id="PS50853"/>
    </source>
</evidence>